<keyword evidence="1" id="KW-0472">Membrane</keyword>
<dbReference type="NCBIfam" id="TIGR04518">
    <property type="entry name" value="ECF_S_folT_fam"/>
    <property type="match status" value="1"/>
</dbReference>
<name>A0A923RSE0_9FIRM</name>
<proteinExistence type="predicted"/>
<dbReference type="InterPro" id="IPR030949">
    <property type="entry name" value="ECF_S_folate_fam"/>
</dbReference>
<reference evidence="2" key="1">
    <citation type="submission" date="2020-08" db="EMBL/GenBank/DDBJ databases">
        <title>Genome public.</title>
        <authorList>
            <person name="Liu C."/>
            <person name="Sun Q."/>
        </authorList>
    </citation>
    <scope>NUCLEOTIDE SEQUENCE</scope>
    <source>
        <strain evidence="2">BX1005</strain>
    </source>
</reference>
<feature type="transmembrane region" description="Helical" evidence="1">
    <location>
        <begin position="35"/>
        <end position="60"/>
    </location>
</feature>
<dbReference type="GO" id="GO:0022857">
    <property type="term" value="F:transmembrane transporter activity"/>
    <property type="evidence" value="ECO:0007669"/>
    <property type="project" value="InterPro"/>
</dbReference>
<dbReference type="InterPro" id="IPR024529">
    <property type="entry name" value="ECF_trnsprt_substrate-spec"/>
</dbReference>
<evidence type="ECO:0000313" key="2">
    <source>
        <dbReference type="EMBL" id="MBC5713571.1"/>
    </source>
</evidence>
<keyword evidence="1" id="KW-1133">Transmembrane helix</keyword>
<evidence type="ECO:0000313" key="3">
    <source>
        <dbReference type="Proteomes" id="UP000606720"/>
    </source>
</evidence>
<accession>A0A923RSE0</accession>
<feature type="transmembrane region" description="Helical" evidence="1">
    <location>
        <begin position="99"/>
        <end position="117"/>
    </location>
</feature>
<comment type="caution">
    <text evidence="2">The sequence shown here is derived from an EMBL/GenBank/DDBJ whole genome shotgun (WGS) entry which is preliminary data.</text>
</comment>
<keyword evidence="1" id="KW-0812">Transmembrane</keyword>
<organism evidence="2 3">
    <name type="scientific">Roseburia zhanii</name>
    <dbReference type="NCBI Taxonomy" id="2763064"/>
    <lineage>
        <taxon>Bacteria</taxon>
        <taxon>Bacillati</taxon>
        <taxon>Bacillota</taxon>
        <taxon>Clostridia</taxon>
        <taxon>Lachnospirales</taxon>
        <taxon>Lachnospiraceae</taxon>
        <taxon>Roseburia</taxon>
    </lineage>
</organism>
<keyword evidence="3" id="KW-1185">Reference proteome</keyword>
<dbReference type="AlphaFoldDB" id="A0A923RSE0"/>
<gene>
    <name evidence="2" type="ORF">H8S17_04980</name>
</gene>
<protein>
    <submittedName>
        <fullName evidence="2">Folate family ECF transporter S component</fullName>
    </submittedName>
</protein>
<evidence type="ECO:0000256" key="1">
    <source>
        <dbReference type="SAM" id="Phobius"/>
    </source>
</evidence>
<feature type="transmembrane region" description="Helical" evidence="1">
    <location>
        <begin position="137"/>
        <end position="156"/>
    </location>
</feature>
<feature type="transmembrane region" description="Helical" evidence="1">
    <location>
        <begin position="6"/>
        <end position="23"/>
    </location>
</feature>
<dbReference type="Gene3D" id="1.10.1760.20">
    <property type="match status" value="1"/>
</dbReference>
<dbReference type="EMBL" id="JACOPH010000003">
    <property type="protein sequence ID" value="MBC5713571.1"/>
    <property type="molecule type" value="Genomic_DNA"/>
</dbReference>
<feature type="transmembrane region" description="Helical" evidence="1">
    <location>
        <begin position="66"/>
        <end position="92"/>
    </location>
</feature>
<dbReference type="RefSeq" id="WP_186866652.1">
    <property type="nucleotide sequence ID" value="NZ_JACOPH010000003.1"/>
</dbReference>
<dbReference type="Proteomes" id="UP000606720">
    <property type="component" value="Unassembled WGS sequence"/>
</dbReference>
<sequence>MHTKMSVKSISIIGILVAMEIILARFSIHTWNLKIGFSFIPVVVAAIFYGPVTAGLVGAIGDIMGYILFPVGAYFPGFTLTAFVTGMIFGFFLRKSQSVLNVVLAVLCVQIFVSQFMNTYWISFLYGSPYWALFATRIYQTAAMIAVEIISTLLIVKKVVPVLTRE</sequence>
<dbReference type="Pfam" id="PF12822">
    <property type="entry name" value="ECF_trnsprt"/>
    <property type="match status" value="1"/>
</dbReference>